<dbReference type="EMBL" id="JBBXMP010000130">
    <property type="protein sequence ID" value="KAL0061607.1"/>
    <property type="molecule type" value="Genomic_DNA"/>
</dbReference>
<feature type="non-terminal residue" evidence="1">
    <location>
        <position position="1"/>
    </location>
</feature>
<proteinExistence type="predicted"/>
<comment type="caution">
    <text evidence="1">The sequence shown here is derived from an EMBL/GenBank/DDBJ whole genome shotgun (WGS) entry which is preliminary data.</text>
</comment>
<dbReference type="Proteomes" id="UP001437256">
    <property type="component" value="Unassembled WGS sequence"/>
</dbReference>
<evidence type="ECO:0000313" key="1">
    <source>
        <dbReference type="EMBL" id="KAL0061607.1"/>
    </source>
</evidence>
<evidence type="ECO:0000313" key="2">
    <source>
        <dbReference type="Proteomes" id="UP001437256"/>
    </source>
</evidence>
<accession>A0ABR2ZIY8</accession>
<gene>
    <name evidence="1" type="ORF">AAF712_011576</name>
</gene>
<organism evidence="1 2">
    <name type="scientific">Marasmius tenuissimus</name>
    <dbReference type="NCBI Taxonomy" id="585030"/>
    <lineage>
        <taxon>Eukaryota</taxon>
        <taxon>Fungi</taxon>
        <taxon>Dikarya</taxon>
        <taxon>Basidiomycota</taxon>
        <taxon>Agaricomycotina</taxon>
        <taxon>Agaricomycetes</taxon>
        <taxon>Agaricomycetidae</taxon>
        <taxon>Agaricales</taxon>
        <taxon>Marasmiineae</taxon>
        <taxon>Marasmiaceae</taxon>
        <taxon>Marasmius</taxon>
    </lineage>
</organism>
<protein>
    <recommendedName>
        <fullName evidence="3">Prolactin receptor</fullName>
    </recommendedName>
</protein>
<evidence type="ECO:0008006" key="3">
    <source>
        <dbReference type="Google" id="ProtNLM"/>
    </source>
</evidence>
<sequence>AATQHLSPWLGSTKKARTNPHVLDTQKLSMGNLIRCTTGICTLVASAKVNTPHTTPGRSSLPLTLRSPIKDSQRSFIDGDELEQDSVNSLATNCLLGIPQPRKLGTSLERRPLLEPN</sequence>
<name>A0ABR2ZIY8_9AGAR</name>
<reference evidence="1 2" key="1">
    <citation type="submission" date="2024-05" db="EMBL/GenBank/DDBJ databases">
        <title>A draft genome resource for the thread blight pathogen Marasmius tenuissimus strain MS-2.</title>
        <authorList>
            <person name="Yulfo-Soto G.E."/>
            <person name="Baruah I.K."/>
            <person name="Amoako-Attah I."/>
            <person name="Bukari Y."/>
            <person name="Meinhardt L.W."/>
            <person name="Bailey B.A."/>
            <person name="Cohen S.P."/>
        </authorList>
    </citation>
    <scope>NUCLEOTIDE SEQUENCE [LARGE SCALE GENOMIC DNA]</scope>
    <source>
        <strain evidence="1 2">MS-2</strain>
    </source>
</reference>
<keyword evidence="2" id="KW-1185">Reference proteome</keyword>